<keyword evidence="2" id="KW-1185">Reference proteome</keyword>
<dbReference type="AlphaFoldDB" id="A0AAV4SYD8"/>
<organism evidence="1 2">
    <name type="scientific">Caerostris darwini</name>
    <dbReference type="NCBI Taxonomy" id="1538125"/>
    <lineage>
        <taxon>Eukaryota</taxon>
        <taxon>Metazoa</taxon>
        <taxon>Ecdysozoa</taxon>
        <taxon>Arthropoda</taxon>
        <taxon>Chelicerata</taxon>
        <taxon>Arachnida</taxon>
        <taxon>Araneae</taxon>
        <taxon>Araneomorphae</taxon>
        <taxon>Entelegynae</taxon>
        <taxon>Araneoidea</taxon>
        <taxon>Araneidae</taxon>
        <taxon>Caerostris</taxon>
    </lineage>
</organism>
<sequence length="96" mass="10651">MQAPPISLQSIEPSPFQSISLISLSILLPSADGRIQNRIILTKGKDEPFVLTRLVAGMVPLTAIKRNDLSDFVLDACSRLLRNNRTISNTSRHNMH</sequence>
<dbReference type="Proteomes" id="UP001054837">
    <property type="component" value="Unassembled WGS sequence"/>
</dbReference>
<evidence type="ECO:0000313" key="1">
    <source>
        <dbReference type="EMBL" id="GIY38785.1"/>
    </source>
</evidence>
<name>A0AAV4SYD8_9ARAC</name>
<proteinExistence type="predicted"/>
<evidence type="ECO:0000313" key="2">
    <source>
        <dbReference type="Proteomes" id="UP001054837"/>
    </source>
</evidence>
<dbReference type="EMBL" id="BPLQ01008669">
    <property type="protein sequence ID" value="GIY38785.1"/>
    <property type="molecule type" value="Genomic_DNA"/>
</dbReference>
<accession>A0AAV4SYD8</accession>
<comment type="caution">
    <text evidence="1">The sequence shown here is derived from an EMBL/GenBank/DDBJ whole genome shotgun (WGS) entry which is preliminary data.</text>
</comment>
<reference evidence="1 2" key="1">
    <citation type="submission" date="2021-06" db="EMBL/GenBank/DDBJ databases">
        <title>Caerostris darwini draft genome.</title>
        <authorList>
            <person name="Kono N."/>
            <person name="Arakawa K."/>
        </authorList>
    </citation>
    <scope>NUCLEOTIDE SEQUENCE [LARGE SCALE GENOMIC DNA]</scope>
</reference>
<gene>
    <name evidence="1" type="ORF">CDAR_615011</name>
</gene>
<protein>
    <submittedName>
        <fullName evidence="1">Uncharacterized protein</fullName>
    </submittedName>
</protein>